<comment type="caution">
    <text evidence="1">The sequence shown here is derived from an EMBL/GenBank/DDBJ whole genome shotgun (WGS) entry which is preliminary data.</text>
</comment>
<keyword evidence="2" id="KW-1185">Reference proteome</keyword>
<dbReference type="Proteomes" id="UP000765509">
    <property type="component" value="Unassembled WGS sequence"/>
</dbReference>
<dbReference type="EMBL" id="AVOT02005207">
    <property type="protein sequence ID" value="MBW0478488.1"/>
    <property type="molecule type" value="Genomic_DNA"/>
</dbReference>
<reference evidence="1" key="1">
    <citation type="submission" date="2021-03" db="EMBL/GenBank/DDBJ databases">
        <title>Draft genome sequence of rust myrtle Austropuccinia psidii MF-1, a brazilian biotype.</title>
        <authorList>
            <person name="Quecine M.C."/>
            <person name="Pachon D.M.R."/>
            <person name="Bonatelli M.L."/>
            <person name="Correr F.H."/>
            <person name="Franceschini L.M."/>
            <person name="Leite T.F."/>
            <person name="Margarido G.R.A."/>
            <person name="Almeida C.A."/>
            <person name="Ferrarezi J.A."/>
            <person name="Labate C.A."/>
        </authorList>
    </citation>
    <scope>NUCLEOTIDE SEQUENCE</scope>
    <source>
        <strain evidence="1">MF-1</strain>
    </source>
</reference>
<gene>
    <name evidence="1" type="ORF">O181_018203</name>
</gene>
<proteinExistence type="predicted"/>
<dbReference type="AlphaFoldDB" id="A0A9Q3C7H9"/>
<evidence type="ECO:0000313" key="2">
    <source>
        <dbReference type="Proteomes" id="UP000765509"/>
    </source>
</evidence>
<name>A0A9Q3C7H9_9BASI</name>
<sequence length="149" mass="17032">MEPIPKDPGMGHVWYNMPLCTIFPQKSNGDVLRTHFFHLNSSPQVHHPFQRKTFQSFSPAIPGSYQKTIQGPQPPGPAVVGLLFHFRIIQRVILRGYQSFNHSSRQQALQYSLGNSIDPYRLYSSNLYGVGPKGPIHIPMWEFSHTVKF</sequence>
<evidence type="ECO:0000313" key="1">
    <source>
        <dbReference type="EMBL" id="MBW0478488.1"/>
    </source>
</evidence>
<organism evidence="1 2">
    <name type="scientific">Austropuccinia psidii MF-1</name>
    <dbReference type="NCBI Taxonomy" id="1389203"/>
    <lineage>
        <taxon>Eukaryota</taxon>
        <taxon>Fungi</taxon>
        <taxon>Dikarya</taxon>
        <taxon>Basidiomycota</taxon>
        <taxon>Pucciniomycotina</taxon>
        <taxon>Pucciniomycetes</taxon>
        <taxon>Pucciniales</taxon>
        <taxon>Sphaerophragmiaceae</taxon>
        <taxon>Austropuccinia</taxon>
    </lineage>
</organism>
<protein>
    <submittedName>
        <fullName evidence="1">Uncharacterized protein</fullName>
    </submittedName>
</protein>
<accession>A0A9Q3C7H9</accession>